<reference evidence="1 2" key="1">
    <citation type="journal article" date="2020" name="Nature">
        <title>Six reference-quality genomes reveal evolution of bat adaptations.</title>
        <authorList>
            <person name="Jebb D."/>
            <person name="Huang Z."/>
            <person name="Pippel M."/>
            <person name="Hughes G.M."/>
            <person name="Lavrichenko K."/>
            <person name="Devanna P."/>
            <person name="Winkler S."/>
            <person name="Jermiin L.S."/>
            <person name="Skirmuntt E.C."/>
            <person name="Katzourakis A."/>
            <person name="Burkitt-Gray L."/>
            <person name="Ray D.A."/>
            <person name="Sullivan K.A.M."/>
            <person name="Roscito J.G."/>
            <person name="Kirilenko B.M."/>
            <person name="Davalos L.M."/>
            <person name="Corthals A.P."/>
            <person name="Power M.L."/>
            <person name="Jones G."/>
            <person name="Ransome R.D."/>
            <person name="Dechmann D.K.N."/>
            <person name="Locatelli A.G."/>
            <person name="Puechmaille S.J."/>
            <person name="Fedrigo O."/>
            <person name="Jarvis E.D."/>
            <person name="Hiller M."/>
            <person name="Vernes S.C."/>
            <person name="Myers E.W."/>
            <person name="Teeling E.C."/>
        </authorList>
    </citation>
    <scope>NUCLEOTIDE SEQUENCE [LARGE SCALE GENOMIC DNA]</scope>
    <source>
        <strain evidence="1">MPipKuh1</strain>
        <tissue evidence="1">Flight muscle</tissue>
    </source>
</reference>
<dbReference type="EMBL" id="JACAGB010000012">
    <property type="protein sequence ID" value="KAF6331855.1"/>
    <property type="molecule type" value="Genomic_DNA"/>
</dbReference>
<dbReference type="AlphaFoldDB" id="A0A7J7W308"/>
<protein>
    <submittedName>
        <fullName evidence="1">Uncharacterized protein</fullName>
    </submittedName>
</protein>
<evidence type="ECO:0000313" key="2">
    <source>
        <dbReference type="Proteomes" id="UP000558488"/>
    </source>
</evidence>
<keyword evidence="2" id="KW-1185">Reference proteome</keyword>
<organism evidence="1 2">
    <name type="scientific">Pipistrellus kuhlii</name>
    <name type="common">Kuhl's pipistrelle</name>
    <dbReference type="NCBI Taxonomy" id="59472"/>
    <lineage>
        <taxon>Eukaryota</taxon>
        <taxon>Metazoa</taxon>
        <taxon>Chordata</taxon>
        <taxon>Craniata</taxon>
        <taxon>Vertebrata</taxon>
        <taxon>Euteleostomi</taxon>
        <taxon>Mammalia</taxon>
        <taxon>Eutheria</taxon>
        <taxon>Laurasiatheria</taxon>
        <taxon>Chiroptera</taxon>
        <taxon>Yangochiroptera</taxon>
        <taxon>Vespertilionidae</taxon>
        <taxon>Pipistrellus</taxon>
    </lineage>
</organism>
<comment type="caution">
    <text evidence="1">The sequence shown here is derived from an EMBL/GenBank/DDBJ whole genome shotgun (WGS) entry which is preliminary data.</text>
</comment>
<gene>
    <name evidence="1" type="ORF">mPipKuh1_008163</name>
</gene>
<accession>A0A7J7W308</accession>
<dbReference type="Proteomes" id="UP000558488">
    <property type="component" value="Unassembled WGS sequence"/>
</dbReference>
<name>A0A7J7W308_PIPKU</name>
<sequence>MLIRPDILLDKAGARAKTLGSWVPEGSQQPWEGRPMLARIVMHWASSIKINVNKFILIYFNISAMFRQLLCSDFSFWVASENTSHSHHWNHCPDSISLSHSLTFSFIHSSLIRLRLWALLFSGGRVECVAVTSRARLPASYQRCDLGQFTLLCASIS</sequence>
<proteinExistence type="predicted"/>
<evidence type="ECO:0000313" key="1">
    <source>
        <dbReference type="EMBL" id="KAF6331855.1"/>
    </source>
</evidence>